<proteinExistence type="predicted"/>
<keyword evidence="3" id="KW-1185">Reference proteome</keyword>
<dbReference type="EMBL" id="JACSPS010000002">
    <property type="protein sequence ID" value="MBD8018038.1"/>
    <property type="molecule type" value="Genomic_DNA"/>
</dbReference>
<evidence type="ECO:0000313" key="2">
    <source>
        <dbReference type="EMBL" id="MBD8018038.1"/>
    </source>
</evidence>
<evidence type="ECO:0000259" key="1">
    <source>
        <dbReference type="Pfam" id="PF09413"/>
    </source>
</evidence>
<sequence length="81" mass="9590">MERETRVSVFESENAWEIQLMRSKLENQEIPVFVNDKYMSFTTTPTANTIRLMVNLKDEQKAFEIIDEFLKNSDIKMNTNP</sequence>
<organism evidence="2 3">
    <name type="scientific">Kaistella pullorum</name>
    <dbReference type="NCBI Taxonomy" id="2763074"/>
    <lineage>
        <taxon>Bacteria</taxon>
        <taxon>Pseudomonadati</taxon>
        <taxon>Bacteroidota</taxon>
        <taxon>Flavobacteriia</taxon>
        <taxon>Flavobacteriales</taxon>
        <taxon>Weeksellaceae</taxon>
        <taxon>Chryseobacterium group</taxon>
        <taxon>Kaistella</taxon>
    </lineage>
</organism>
<feature type="domain" description="DUF2007" evidence="1">
    <location>
        <begin position="8"/>
        <end position="69"/>
    </location>
</feature>
<dbReference type="Gene3D" id="3.30.70.790">
    <property type="entry name" value="UreE, C-terminal domain"/>
    <property type="match status" value="1"/>
</dbReference>
<reference evidence="2 3" key="1">
    <citation type="submission" date="2020-08" db="EMBL/GenBank/DDBJ databases">
        <title>A Genomic Blueprint of the Chicken Gut Microbiome.</title>
        <authorList>
            <person name="Gilroy R."/>
            <person name="Ravi A."/>
            <person name="Getino M."/>
            <person name="Pursley I."/>
            <person name="Horton D.L."/>
            <person name="Alikhan N.-F."/>
            <person name="Baker D."/>
            <person name="Gharbi K."/>
            <person name="Hall N."/>
            <person name="Watson M."/>
            <person name="Adriaenssens E.M."/>
            <person name="Foster-Nyarko E."/>
            <person name="Jarju S."/>
            <person name="Secka A."/>
            <person name="Antonio M."/>
            <person name="Oren A."/>
            <person name="Chaudhuri R."/>
            <person name="La Ragione R.M."/>
            <person name="Hildebrand F."/>
            <person name="Pallen M.J."/>
        </authorList>
    </citation>
    <scope>NUCLEOTIDE SEQUENCE [LARGE SCALE GENOMIC DNA]</scope>
    <source>
        <strain evidence="2 3">Sa1CVA4</strain>
    </source>
</reference>
<dbReference type="Proteomes" id="UP000626242">
    <property type="component" value="Unassembled WGS sequence"/>
</dbReference>
<dbReference type="SUPFAM" id="SSF54913">
    <property type="entry name" value="GlnB-like"/>
    <property type="match status" value="1"/>
</dbReference>
<dbReference type="RefSeq" id="WP_251833236.1">
    <property type="nucleotide sequence ID" value="NZ_JACSPS010000002.1"/>
</dbReference>
<name>A0ABR8WLU0_9FLAO</name>
<dbReference type="Pfam" id="PF09413">
    <property type="entry name" value="DUF2007"/>
    <property type="match status" value="1"/>
</dbReference>
<accession>A0ABR8WLU0</accession>
<evidence type="ECO:0000313" key="3">
    <source>
        <dbReference type="Proteomes" id="UP000626242"/>
    </source>
</evidence>
<dbReference type="InterPro" id="IPR011322">
    <property type="entry name" value="N-reg_PII-like_a/b"/>
</dbReference>
<dbReference type="InterPro" id="IPR018551">
    <property type="entry name" value="DUF2007"/>
</dbReference>
<protein>
    <submittedName>
        <fullName evidence="2">DUF2007 domain-containing protein</fullName>
    </submittedName>
</protein>
<comment type="caution">
    <text evidence="2">The sequence shown here is derived from an EMBL/GenBank/DDBJ whole genome shotgun (WGS) entry which is preliminary data.</text>
</comment>
<gene>
    <name evidence="2" type="ORF">H9628_06110</name>
</gene>